<dbReference type="Proteomes" id="UP000028545">
    <property type="component" value="Unassembled WGS sequence"/>
</dbReference>
<name>A0A084FUF6_PSEDA</name>
<dbReference type="OMA" id="HETWIKL"/>
<evidence type="ECO:0000313" key="9">
    <source>
        <dbReference type="Proteomes" id="UP000028545"/>
    </source>
</evidence>
<feature type="transmembrane region" description="Helical" evidence="6">
    <location>
        <begin position="40"/>
        <end position="59"/>
    </location>
</feature>
<feature type="transmembrane region" description="Helical" evidence="6">
    <location>
        <begin position="108"/>
        <end position="128"/>
    </location>
</feature>
<evidence type="ECO:0000256" key="3">
    <source>
        <dbReference type="ARBA" id="ARBA00022989"/>
    </source>
</evidence>
<keyword evidence="9" id="KW-1185">Reference proteome</keyword>
<comment type="caution">
    <text evidence="8">The sequence shown here is derived from an EMBL/GenBank/DDBJ whole genome shotgun (WGS) entry which is preliminary data.</text>
</comment>
<comment type="similarity">
    <text evidence="5">Belongs to the SAT4 family.</text>
</comment>
<keyword evidence="2 6" id="KW-0812">Transmembrane</keyword>
<evidence type="ECO:0000256" key="2">
    <source>
        <dbReference type="ARBA" id="ARBA00022692"/>
    </source>
</evidence>
<evidence type="ECO:0000256" key="1">
    <source>
        <dbReference type="ARBA" id="ARBA00004141"/>
    </source>
</evidence>
<dbReference type="Pfam" id="PF20684">
    <property type="entry name" value="Fung_rhodopsin"/>
    <property type="match status" value="1"/>
</dbReference>
<dbReference type="GO" id="GO:0016020">
    <property type="term" value="C:membrane"/>
    <property type="evidence" value="ECO:0007669"/>
    <property type="project" value="UniProtKB-SubCell"/>
</dbReference>
<evidence type="ECO:0000256" key="4">
    <source>
        <dbReference type="ARBA" id="ARBA00023136"/>
    </source>
</evidence>
<dbReference type="InterPro" id="IPR049326">
    <property type="entry name" value="Rhodopsin_dom_fungi"/>
</dbReference>
<feature type="transmembrane region" description="Helical" evidence="6">
    <location>
        <begin position="191"/>
        <end position="218"/>
    </location>
</feature>
<keyword evidence="3 6" id="KW-1133">Transmembrane helix</keyword>
<dbReference type="InterPro" id="IPR052337">
    <property type="entry name" value="SAT4-like"/>
</dbReference>
<proteinExistence type="inferred from homology"/>
<dbReference type="PANTHER" id="PTHR33048:SF42">
    <property type="entry name" value="INTEGRAL MEMBRANE PROTEIN"/>
    <property type="match status" value="1"/>
</dbReference>
<dbReference type="GeneID" id="27719971"/>
<protein>
    <recommendedName>
        <fullName evidence="7">Rhodopsin domain-containing protein</fullName>
    </recommendedName>
</protein>
<feature type="transmembrane region" description="Helical" evidence="6">
    <location>
        <begin position="149"/>
        <end position="171"/>
    </location>
</feature>
<dbReference type="KEGG" id="sapo:SAPIO_CDS10744"/>
<keyword evidence="4 6" id="KW-0472">Membrane</keyword>
<feature type="transmembrane region" description="Helical" evidence="6">
    <location>
        <begin position="268"/>
        <end position="291"/>
    </location>
</feature>
<dbReference type="EMBL" id="JOWA01000176">
    <property type="protein sequence ID" value="KEZ38718.1"/>
    <property type="molecule type" value="Genomic_DNA"/>
</dbReference>
<dbReference type="HOGENOM" id="CLU_028200_3_0_1"/>
<dbReference type="OrthoDB" id="5417887at2759"/>
<evidence type="ECO:0000313" key="8">
    <source>
        <dbReference type="EMBL" id="KEZ38718.1"/>
    </source>
</evidence>
<evidence type="ECO:0000256" key="5">
    <source>
        <dbReference type="ARBA" id="ARBA00038359"/>
    </source>
</evidence>
<evidence type="ECO:0000259" key="7">
    <source>
        <dbReference type="Pfam" id="PF20684"/>
    </source>
</evidence>
<sequence length="352" mass="38760">MSDTIGEEPSSGATAKASSFTGIVAQPQLPHNEVVTELKVIIWILIGLASVFFTLRIYCKKSRGRNLWWDDYMLLISWLAILTSGSLITVAAGYGFGKHIYDFPNATFADLLFTLNLSGSFSTLSAAWSKTSFAFTLLRISDSGRVRKFIWFVIISVNVTMHTAAILMWLQCTPVARTSNPWIEGTCWNKWVIVIFNSVVSAYSGMADISLAVLPWKIIRRNTMNYKERIGMLVCMSMGVFAGLTSLAKTPTFPAMADSDMINTVPLVILGVAECAVTIMAASIPVLRALLRVNRLPNASEITQGRIPTPTTGSTLGWQDEEAFAKELESYSPVKISMSRTPTSTTGRSWRI</sequence>
<feature type="transmembrane region" description="Helical" evidence="6">
    <location>
        <begin position="71"/>
        <end position="96"/>
    </location>
</feature>
<evidence type="ECO:0000256" key="6">
    <source>
        <dbReference type="SAM" id="Phobius"/>
    </source>
</evidence>
<reference evidence="8 9" key="1">
    <citation type="journal article" date="2014" name="Genome Announc.">
        <title>Draft genome sequence of the pathogenic fungus Scedosporium apiospermum.</title>
        <authorList>
            <person name="Vandeputte P."/>
            <person name="Ghamrawi S."/>
            <person name="Rechenmann M."/>
            <person name="Iltis A."/>
            <person name="Giraud S."/>
            <person name="Fleury M."/>
            <person name="Thornton C."/>
            <person name="Delhaes L."/>
            <person name="Meyer W."/>
            <person name="Papon N."/>
            <person name="Bouchara J.P."/>
        </authorList>
    </citation>
    <scope>NUCLEOTIDE SEQUENCE [LARGE SCALE GENOMIC DNA]</scope>
    <source>
        <strain evidence="8 9">IHEM 14462</strain>
    </source>
</reference>
<dbReference type="RefSeq" id="XP_016638517.1">
    <property type="nucleotide sequence ID" value="XM_016784287.1"/>
</dbReference>
<organism evidence="8 9">
    <name type="scientific">Pseudallescheria apiosperma</name>
    <name type="common">Scedosporium apiospermum</name>
    <dbReference type="NCBI Taxonomy" id="563466"/>
    <lineage>
        <taxon>Eukaryota</taxon>
        <taxon>Fungi</taxon>
        <taxon>Dikarya</taxon>
        <taxon>Ascomycota</taxon>
        <taxon>Pezizomycotina</taxon>
        <taxon>Sordariomycetes</taxon>
        <taxon>Hypocreomycetidae</taxon>
        <taxon>Microascales</taxon>
        <taxon>Microascaceae</taxon>
        <taxon>Scedosporium</taxon>
    </lineage>
</organism>
<dbReference type="PANTHER" id="PTHR33048">
    <property type="entry name" value="PTH11-LIKE INTEGRAL MEMBRANE PROTEIN (AFU_ORTHOLOGUE AFUA_5G11245)"/>
    <property type="match status" value="1"/>
</dbReference>
<feature type="transmembrane region" description="Helical" evidence="6">
    <location>
        <begin position="230"/>
        <end position="248"/>
    </location>
</feature>
<dbReference type="VEuPathDB" id="FungiDB:SAPIO_CDS10744"/>
<comment type="subcellular location">
    <subcellularLocation>
        <location evidence="1">Membrane</location>
        <topology evidence="1">Multi-pass membrane protein</topology>
    </subcellularLocation>
</comment>
<feature type="domain" description="Rhodopsin" evidence="7">
    <location>
        <begin position="55"/>
        <end position="292"/>
    </location>
</feature>
<dbReference type="AlphaFoldDB" id="A0A084FUF6"/>
<gene>
    <name evidence="8" type="ORF">SAPIO_CDS10744</name>
</gene>
<accession>A0A084FUF6</accession>